<reference evidence="3 4" key="1">
    <citation type="submission" date="2014-04" db="EMBL/GenBank/DDBJ databases">
        <authorList>
            <consortium name="DOE Joint Genome Institute"/>
            <person name="Kuo A."/>
            <person name="Martino E."/>
            <person name="Perotto S."/>
            <person name="Kohler A."/>
            <person name="Nagy L.G."/>
            <person name="Floudas D."/>
            <person name="Copeland A."/>
            <person name="Barry K.W."/>
            <person name="Cichocki N."/>
            <person name="Veneault-Fourrey C."/>
            <person name="LaButti K."/>
            <person name="Lindquist E.A."/>
            <person name="Lipzen A."/>
            <person name="Lundell T."/>
            <person name="Morin E."/>
            <person name="Murat C."/>
            <person name="Sun H."/>
            <person name="Tunlid A."/>
            <person name="Henrissat B."/>
            <person name="Grigoriev I.V."/>
            <person name="Hibbett D.S."/>
            <person name="Martin F."/>
            <person name="Nordberg H.P."/>
            <person name="Cantor M.N."/>
            <person name="Hua S.X."/>
        </authorList>
    </citation>
    <scope>NUCLEOTIDE SEQUENCE [LARGE SCALE GENOMIC DNA]</scope>
    <source>
        <strain evidence="3 4">Zn</strain>
    </source>
</reference>
<name>A0A0C3C5V8_OIDMZ</name>
<evidence type="ECO:0000313" key="3">
    <source>
        <dbReference type="EMBL" id="KIM94278.1"/>
    </source>
</evidence>
<protein>
    <recommendedName>
        <fullName evidence="2">PA14 domain-containing protein</fullName>
    </recommendedName>
</protein>
<feature type="signal peptide" evidence="1">
    <location>
        <begin position="1"/>
        <end position="20"/>
    </location>
</feature>
<gene>
    <name evidence="3" type="ORF">OIDMADRAFT_34848</name>
</gene>
<proteinExistence type="predicted"/>
<evidence type="ECO:0000259" key="2">
    <source>
        <dbReference type="PROSITE" id="PS51820"/>
    </source>
</evidence>
<evidence type="ECO:0000256" key="1">
    <source>
        <dbReference type="SAM" id="SignalP"/>
    </source>
</evidence>
<feature type="domain" description="PA14" evidence="2">
    <location>
        <begin position="134"/>
        <end position="295"/>
    </location>
</feature>
<dbReference type="EMBL" id="KN832890">
    <property type="protein sequence ID" value="KIM94278.1"/>
    <property type="molecule type" value="Genomic_DNA"/>
</dbReference>
<dbReference type="HOGENOM" id="CLU_040817_0_0_1"/>
<dbReference type="InParanoid" id="A0A0C3C5V8"/>
<dbReference type="Proteomes" id="UP000054321">
    <property type="component" value="Unassembled WGS sequence"/>
</dbReference>
<dbReference type="AlphaFoldDB" id="A0A0C3C5V8"/>
<evidence type="ECO:0000313" key="4">
    <source>
        <dbReference type="Proteomes" id="UP000054321"/>
    </source>
</evidence>
<reference evidence="4" key="2">
    <citation type="submission" date="2015-01" db="EMBL/GenBank/DDBJ databases">
        <title>Evolutionary Origins and Diversification of the Mycorrhizal Mutualists.</title>
        <authorList>
            <consortium name="DOE Joint Genome Institute"/>
            <consortium name="Mycorrhizal Genomics Consortium"/>
            <person name="Kohler A."/>
            <person name="Kuo A."/>
            <person name="Nagy L.G."/>
            <person name="Floudas D."/>
            <person name="Copeland A."/>
            <person name="Barry K.W."/>
            <person name="Cichocki N."/>
            <person name="Veneault-Fourrey C."/>
            <person name="LaButti K."/>
            <person name="Lindquist E.A."/>
            <person name="Lipzen A."/>
            <person name="Lundell T."/>
            <person name="Morin E."/>
            <person name="Murat C."/>
            <person name="Riley R."/>
            <person name="Ohm R."/>
            <person name="Sun H."/>
            <person name="Tunlid A."/>
            <person name="Henrissat B."/>
            <person name="Grigoriev I.V."/>
            <person name="Hibbett D.S."/>
            <person name="Martin F."/>
        </authorList>
    </citation>
    <scope>NUCLEOTIDE SEQUENCE [LARGE SCALE GENOMIC DNA]</scope>
    <source>
        <strain evidence="4">Zn</strain>
    </source>
</reference>
<sequence>MRGRLHVVGFCLLFGVKALGLEERDPPSYPSTTTITIPYLGSCTTSTTLTPCTGPVTVVIETPIVTPVCTTSSTTTSTSTTSASPTAPPTDACLLIKPFCAPAGLNIDYYANAFAGYSSGKVPPSYYITEGLTPLDSSLTNETYFSQNVDPNGLPSVYPDPSLPTAPYFVGWTRATNGGVIVDANNFTVVYQGFYRAPVTGRYELCTTADNEDALFFGDGNAFSCLDGTPPTDAEPVVVSTGASFVNGINCTNVDLVQGFYYPVRNVMGNWQGPSAFNFTIDAPGVQFASRTNNFPGSVYPHDCGIFL</sequence>
<dbReference type="InterPro" id="IPR018871">
    <property type="entry name" value="GLEYA_adhesin_domain"/>
</dbReference>
<dbReference type="OrthoDB" id="4792629at2759"/>
<accession>A0A0C3C5V8</accession>
<dbReference type="PROSITE" id="PS51820">
    <property type="entry name" value="PA14"/>
    <property type="match status" value="1"/>
</dbReference>
<dbReference type="InterPro" id="IPR037524">
    <property type="entry name" value="PA14/GLEYA"/>
</dbReference>
<keyword evidence="4" id="KW-1185">Reference proteome</keyword>
<organism evidence="3 4">
    <name type="scientific">Oidiodendron maius (strain Zn)</name>
    <dbReference type="NCBI Taxonomy" id="913774"/>
    <lineage>
        <taxon>Eukaryota</taxon>
        <taxon>Fungi</taxon>
        <taxon>Dikarya</taxon>
        <taxon>Ascomycota</taxon>
        <taxon>Pezizomycotina</taxon>
        <taxon>Leotiomycetes</taxon>
        <taxon>Leotiomycetes incertae sedis</taxon>
        <taxon>Myxotrichaceae</taxon>
        <taxon>Oidiodendron</taxon>
    </lineage>
</organism>
<keyword evidence="1" id="KW-0732">Signal</keyword>
<feature type="chain" id="PRO_5002162438" description="PA14 domain-containing protein" evidence="1">
    <location>
        <begin position="21"/>
        <end position="308"/>
    </location>
</feature>
<dbReference type="Gene3D" id="2.60.120.1560">
    <property type="match status" value="1"/>
</dbReference>
<dbReference type="Pfam" id="PF10528">
    <property type="entry name" value="GLEYA"/>
    <property type="match status" value="1"/>
</dbReference>